<proteinExistence type="inferred from homology"/>
<dbReference type="EMBL" id="JACICF010000002">
    <property type="protein sequence ID" value="MBB3764677.1"/>
    <property type="molecule type" value="Genomic_DNA"/>
</dbReference>
<dbReference type="PANTHER" id="PTHR38459:SF1">
    <property type="entry name" value="PROPHAGE BACTOPRENOL-LINKED GLUCOSE TRANSLOCASE HOMOLOG"/>
    <property type="match status" value="1"/>
</dbReference>
<gene>
    <name evidence="8" type="ORF">FHS50_001739</name>
</gene>
<feature type="transmembrane region" description="Helical" evidence="6">
    <location>
        <begin position="91"/>
        <end position="110"/>
    </location>
</feature>
<reference evidence="8 9" key="1">
    <citation type="submission" date="2020-08" db="EMBL/GenBank/DDBJ databases">
        <title>Genomic Encyclopedia of Type Strains, Phase IV (KMG-IV): sequencing the most valuable type-strain genomes for metagenomic binning, comparative biology and taxonomic classification.</title>
        <authorList>
            <person name="Goeker M."/>
        </authorList>
    </citation>
    <scope>NUCLEOTIDE SEQUENCE [LARGE SCALE GENOMIC DNA]</scope>
    <source>
        <strain evidence="8 9">DSM 24194</strain>
    </source>
</reference>
<evidence type="ECO:0000313" key="9">
    <source>
        <dbReference type="Proteomes" id="UP000578569"/>
    </source>
</evidence>
<accession>A0A839Z3L4</accession>
<feature type="transmembrane region" description="Helical" evidence="6">
    <location>
        <begin position="22"/>
        <end position="41"/>
    </location>
</feature>
<dbReference type="RefSeq" id="WP_183934059.1">
    <property type="nucleotide sequence ID" value="NZ_JACICF010000002.1"/>
</dbReference>
<dbReference type="InterPro" id="IPR007267">
    <property type="entry name" value="GtrA_DPMS_TM"/>
</dbReference>
<name>A0A839Z3L4_9SPHN</name>
<evidence type="ECO:0000256" key="4">
    <source>
        <dbReference type="ARBA" id="ARBA00022989"/>
    </source>
</evidence>
<dbReference type="Pfam" id="PF04138">
    <property type="entry name" value="GtrA_DPMS_TM"/>
    <property type="match status" value="1"/>
</dbReference>
<comment type="similarity">
    <text evidence="2">Belongs to the GtrA family.</text>
</comment>
<feature type="domain" description="GtrA/DPMS transmembrane" evidence="7">
    <location>
        <begin position="24"/>
        <end position="140"/>
    </location>
</feature>
<feature type="transmembrane region" description="Helical" evidence="6">
    <location>
        <begin position="53"/>
        <end position="70"/>
    </location>
</feature>
<keyword evidence="3 6" id="KW-0812">Transmembrane</keyword>
<keyword evidence="9" id="KW-1185">Reference proteome</keyword>
<feature type="transmembrane region" description="Helical" evidence="6">
    <location>
        <begin position="116"/>
        <end position="135"/>
    </location>
</feature>
<evidence type="ECO:0000313" key="8">
    <source>
        <dbReference type="EMBL" id="MBB3764677.1"/>
    </source>
</evidence>
<dbReference type="GO" id="GO:0000271">
    <property type="term" value="P:polysaccharide biosynthetic process"/>
    <property type="evidence" value="ECO:0007669"/>
    <property type="project" value="InterPro"/>
</dbReference>
<organism evidence="8 9">
    <name type="scientific">Sphingomicrobium lutaoense</name>
    <dbReference type="NCBI Taxonomy" id="515949"/>
    <lineage>
        <taxon>Bacteria</taxon>
        <taxon>Pseudomonadati</taxon>
        <taxon>Pseudomonadota</taxon>
        <taxon>Alphaproteobacteria</taxon>
        <taxon>Sphingomonadales</taxon>
        <taxon>Sphingomonadaceae</taxon>
        <taxon>Sphingomicrobium</taxon>
    </lineage>
</organism>
<keyword evidence="4 6" id="KW-1133">Transmembrane helix</keyword>
<keyword evidence="5 6" id="KW-0472">Membrane</keyword>
<comment type="subcellular location">
    <subcellularLocation>
        <location evidence="1">Membrane</location>
        <topology evidence="1">Multi-pass membrane protein</topology>
    </subcellularLocation>
</comment>
<dbReference type="AlphaFoldDB" id="A0A839Z3L4"/>
<dbReference type="InterPro" id="IPR051401">
    <property type="entry name" value="GtrA_CellWall_Glycosyl"/>
</dbReference>
<evidence type="ECO:0000256" key="6">
    <source>
        <dbReference type="SAM" id="Phobius"/>
    </source>
</evidence>
<evidence type="ECO:0000256" key="1">
    <source>
        <dbReference type="ARBA" id="ARBA00004141"/>
    </source>
</evidence>
<evidence type="ECO:0000256" key="5">
    <source>
        <dbReference type="ARBA" id="ARBA00023136"/>
    </source>
</evidence>
<dbReference type="Proteomes" id="UP000578569">
    <property type="component" value="Unassembled WGS sequence"/>
</dbReference>
<evidence type="ECO:0000256" key="2">
    <source>
        <dbReference type="ARBA" id="ARBA00009399"/>
    </source>
</evidence>
<evidence type="ECO:0000256" key="3">
    <source>
        <dbReference type="ARBA" id="ARBA00022692"/>
    </source>
</evidence>
<protein>
    <submittedName>
        <fullName evidence="8">Putative flippase GtrA</fullName>
    </submittedName>
</protein>
<dbReference type="PANTHER" id="PTHR38459">
    <property type="entry name" value="PROPHAGE BACTOPRENOL-LINKED GLUCOSE TRANSLOCASE HOMOLOG"/>
    <property type="match status" value="1"/>
</dbReference>
<dbReference type="GO" id="GO:0005886">
    <property type="term" value="C:plasma membrane"/>
    <property type="evidence" value="ECO:0007669"/>
    <property type="project" value="TreeGrafter"/>
</dbReference>
<comment type="caution">
    <text evidence="8">The sequence shown here is derived from an EMBL/GenBank/DDBJ whole genome shotgun (WGS) entry which is preliminary data.</text>
</comment>
<evidence type="ECO:0000259" key="7">
    <source>
        <dbReference type="Pfam" id="PF04138"/>
    </source>
</evidence>
<sequence length="142" mass="16052">MVNRGSIFDALPPDQRVVAGQVIRYAAAGLGITIAFSFAYWAIAEWGGVDPNLSLAIAFVLFSGIGYVIHGRFSFAGHGSRDRPLHRGSRFFIVNLAGFFLNQFWVWLLVKQMDGATWWPTLLFVLVTPWLTFALHRRFVYQ</sequence>